<dbReference type="Proteomes" id="UP000583266">
    <property type="component" value="Unassembled WGS sequence"/>
</dbReference>
<evidence type="ECO:0000256" key="4">
    <source>
        <dbReference type="ARBA" id="ARBA00022475"/>
    </source>
</evidence>
<dbReference type="Gene3D" id="3.30.70.1440">
    <property type="entry name" value="Multidrug efflux transporter AcrB pore domain"/>
    <property type="match status" value="1"/>
</dbReference>
<dbReference type="FunFam" id="3.30.70.1430:FF:000001">
    <property type="entry name" value="Efflux pump membrane transporter"/>
    <property type="match status" value="1"/>
</dbReference>
<keyword evidence="7 9" id="KW-1133">Transmembrane helix</keyword>
<dbReference type="InterPro" id="IPR027463">
    <property type="entry name" value="AcrB_DN_DC_subdom"/>
</dbReference>
<feature type="transmembrane region" description="Helical" evidence="9">
    <location>
        <begin position="901"/>
        <end position="925"/>
    </location>
</feature>
<keyword evidence="5" id="KW-0997">Cell inner membrane</keyword>
<dbReference type="Gene3D" id="3.30.70.1320">
    <property type="entry name" value="Multidrug efflux transporter AcrB pore domain like"/>
    <property type="match status" value="1"/>
</dbReference>
<dbReference type="AlphaFoldDB" id="A0A848GNW2"/>
<evidence type="ECO:0000256" key="3">
    <source>
        <dbReference type="ARBA" id="ARBA00022448"/>
    </source>
</evidence>
<dbReference type="SUPFAM" id="SSF82866">
    <property type="entry name" value="Multidrug efflux transporter AcrB transmembrane domain"/>
    <property type="match status" value="2"/>
</dbReference>
<evidence type="ECO:0000256" key="6">
    <source>
        <dbReference type="ARBA" id="ARBA00022692"/>
    </source>
</evidence>
<feature type="transmembrane region" description="Helical" evidence="9">
    <location>
        <begin position="373"/>
        <end position="393"/>
    </location>
</feature>
<dbReference type="PANTHER" id="PTHR32063">
    <property type="match status" value="1"/>
</dbReference>
<evidence type="ECO:0000256" key="9">
    <source>
        <dbReference type="SAM" id="Phobius"/>
    </source>
</evidence>
<accession>A0A848GNW2</accession>
<evidence type="ECO:0000256" key="2">
    <source>
        <dbReference type="ARBA" id="ARBA00010942"/>
    </source>
</evidence>
<evidence type="ECO:0000256" key="1">
    <source>
        <dbReference type="ARBA" id="ARBA00004429"/>
    </source>
</evidence>
<dbReference type="InterPro" id="IPR001036">
    <property type="entry name" value="Acrflvin-R"/>
</dbReference>
<feature type="transmembrane region" description="Helical" evidence="9">
    <location>
        <begin position="1015"/>
        <end position="1037"/>
    </location>
</feature>
<feature type="transmembrane region" description="Helical" evidence="9">
    <location>
        <begin position="977"/>
        <end position="995"/>
    </location>
</feature>
<dbReference type="PRINTS" id="PR00702">
    <property type="entry name" value="ACRIFLAVINRP"/>
</dbReference>
<dbReference type="Gene3D" id="3.30.70.1430">
    <property type="entry name" value="Multidrug efflux transporter AcrB pore domain"/>
    <property type="match status" value="2"/>
</dbReference>
<protein>
    <submittedName>
        <fullName evidence="10">Efflux RND transporter permease subunit</fullName>
    </submittedName>
</protein>
<evidence type="ECO:0000256" key="7">
    <source>
        <dbReference type="ARBA" id="ARBA00022989"/>
    </source>
</evidence>
<feature type="transmembrane region" description="Helical" evidence="9">
    <location>
        <begin position="873"/>
        <end position="894"/>
    </location>
</feature>
<comment type="similarity">
    <text evidence="2">Belongs to the resistance-nodulation-cell division (RND) (TC 2.A.6) family.</text>
</comment>
<dbReference type="GO" id="GO:0015562">
    <property type="term" value="F:efflux transmembrane transporter activity"/>
    <property type="evidence" value="ECO:0007669"/>
    <property type="project" value="InterPro"/>
</dbReference>
<feature type="transmembrane region" description="Helical" evidence="9">
    <location>
        <begin position="347"/>
        <end position="366"/>
    </location>
</feature>
<evidence type="ECO:0000313" key="11">
    <source>
        <dbReference type="Proteomes" id="UP000583266"/>
    </source>
</evidence>
<keyword evidence="4" id="KW-1003">Cell membrane</keyword>
<dbReference type="SUPFAM" id="SSF82714">
    <property type="entry name" value="Multidrug efflux transporter AcrB TolC docking domain, DN and DC subdomains"/>
    <property type="match status" value="2"/>
</dbReference>
<dbReference type="SUPFAM" id="SSF82693">
    <property type="entry name" value="Multidrug efflux transporter AcrB pore domain, PN1, PN2, PC1 and PC2 subdomains"/>
    <property type="match status" value="2"/>
</dbReference>
<gene>
    <name evidence="10" type="ORF">HHL17_23035</name>
</gene>
<dbReference type="EMBL" id="JABBGC010000002">
    <property type="protein sequence ID" value="NML40094.1"/>
    <property type="molecule type" value="Genomic_DNA"/>
</dbReference>
<dbReference type="Pfam" id="PF00873">
    <property type="entry name" value="ACR_tran"/>
    <property type="match status" value="1"/>
</dbReference>
<reference evidence="10 11" key="1">
    <citation type="submission" date="2020-04" db="EMBL/GenBank/DDBJ databases">
        <title>Chitinophaga sp. G-6-1-13 sp. nov., isolated from soil.</title>
        <authorList>
            <person name="Dahal R.H."/>
            <person name="Chaudhary D.K."/>
        </authorList>
    </citation>
    <scope>NUCLEOTIDE SEQUENCE [LARGE SCALE GENOMIC DNA]</scope>
    <source>
        <strain evidence="10 11">G-6-1-13</strain>
    </source>
</reference>
<keyword evidence="6 9" id="KW-0812">Transmembrane</keyword>
<dbReference type="InterPro" id="IPR004764">
    <property type="entry name" value="MdtF-like"/>
</dbReference>
<feature type="transmembrane region" description="Helical" evidence="9">
    <location>
        <begin position="399"/>
        <end position="424"/>
    </location>
</feature>
<keyword evidence="3" id="KW-0813">Transport</keyword>
<comment type="subcellular location">
    <subcellularLocation>
        <location evidence="1">Cell inner membrane</location>
        <topology evidence="1">Multi-pass membrane protein</topology>
    </subcellularLocation>
</comment>
<dbReference type="RefSeq" id="WP_169227129.1">
    <property type="nucleotide sequence ID" value="NZ_JABBGC010000002.1"/>
</dbReference>
<keyword evidence="8 9" id="KW-0472">Membrane</keyword>
<proteinExistence type="inferred from homology"/>
<dbReference type="GO" id="GO:0009636">
    <property type="term" value="P:response to toxic substance"/>
    <property type="evidence" value="ECO:0007669"/>
    <property type="project" value="UniProtKB-ARBA"/>
</dbReference>
<sequence>MFRKFIERPVLATVVSILLVILGVVGLKSLPIERFPDIAPPMVQVKAYYPGANAGTLLRSVAPPLEEAINGVEDMIYMSSSSSNDGTLIITIYFKLGTDPDMAAVNVQNRVASATGSLPPEVVQAGITTRKAQNGLVMVLNLYGDEKNGYDPTFMTNYAQINIIPEIRRIAGVGEVDVYGSNHDYAMRIWLNPVQMAAYGITPQEVTAAIQNKNLEAAPGRLGENSPVAFEYVIRYKGKYSRPEEYENMVIRSNPDGTLLRLKDIAKVVLGSYTYGSFNMLNGIPAGVTDRPAITFRVWQLPGSNAREIQIQVEELMRKAEKKFPEGLHHQTLYYTKEMLDQSIDQVIHTLVEAFILVFLVVFLFLQDFRSTLIPAIAVPVAIIGTFFFMLVFGFSINLLTLFALVLAIGIVVDDAIVVVEAIHAKLEHERLSPRQATLSAMHEITGAIISITLVMAAVFLPVGFMKGSAGVFYRQFAFTLAIAIFISAVNALTLSPALSALFLKSTHTNGQAATFQQRFFAGFNTGFERLTNRYGQTLQGLIKHKWTSLTGLLLVIVSTLILMRRTPTGFIPSEDIGFCVVAVDLPPGSSLHRTEAVLKAVSDAIRPMESRKVFNIVSGVNIFTGATSPSSGAAFYVPKKDGERGRNNNINGIMDEIRQRLKAVKGAQFIVFTLPTVAGFGGVEGLDFVLQDRTGGSLDKFGEVSAKFLEALNKRKEIAMAFTSFRADYPQLEMRIDEGKAAQLQVSEKDILQTMQAYFGSVQVSDFNRFGKYFRVMVQAGKEDRSGPASLEGIYVKNALQEMVPIHSLVDLRKVVGPETITRYNLFNSIGVIAMPRPGYSTGDAIRAVDEVAQQLPAGFDYEYSGVTKEEIASGGQAVGVFLLSLLFVYFLLAAQYNSYIMPLAVLLSVPAGVIGVFVAIGMAGIDNNIYVQVALIMLIGLLAKNAILIVEYAVQRRLAGQSLASAAIQAARVRIRPIIMTSVAFIAGMIPMMRATGPSAQGNHSISIGAAGGMLSGVVLGLFIIPVLFVVFRYLHEKITPAAQKDRHTWQPEIDR</sequence>
<dbReference type="Gene3D" id="3.30.2090.10">
    <property type="entry name" value="Multidrug efflux transporter AcrB TolC docking domain, DN and DC subdomains"/>
    <property type="match status" value="2"/>
</dbReference>
<evidence type="ECO:0000313" key="10">
    <source>
        <dbReference type="EMBL" id="NML40094.1"/>
    </source>
</evidence>
<evidence type="ECO:0000256" key="8">
    <source>
        <dbReference type="ARBA" id="ARBA00023136"/>
    </source>
</evidence>
<dbReference type="PANTHER" id="PTHR32063:SF9">
    <property type="entry name" value="SIMILAR TO MULTIDRUG RESISTANCE PROTEIN MEXB"/>
    <property type="match status" value="1"/>
</dbReference>
<dbReference type="NCBIfam" id="TIGR00915">
    <property type="entry name" value="2A0602"/>
    <property type="match status" value="1"/>
</dbReference>
<organism evidence="10 11">
    <name type="scientific">Chitinophaga fulva</name>
    <dbReference type="NCBI Taxonomy" id="2728842"/>
    <lineage>
        <taxon>Bacteria</taxon>
        <taxon>Pseudomonadati</taxon>
        <taxon>Bacteroidota</taxon>
        <taxon>Chitinophagia</taxon>
        <taxon>Chitinophagales</taxon>
        <taxon>Chitinophagaceae</taxon>
        <taxon>Chitinophaga</taxon>
    </lineage>
</organism>
<dbReference type="Gene3D" id="1.20.1640.10">
    <property type="entry name" value="Multidrug efflux transporter AcrB transmembrane domain"/>
    <property type="match status" value="2"/>
</dbReference>
<comment type="caution">
    <text evidence="10">The sequence shown here is derived from an EMBL/GenBank/DDBJ whole genome shotgun (WGS) entry which is preliminary data.</text>
</comment>
<dbReference type="GO" id="GO:0042910">
    <property type="term" value="F:xenobiotic transmembrane transporter activity"/>
    <property type="evidence" value="ECO:0007669"/>
    <property type="project" value="TreeGrafter"/>
</dbReference>
<feature type="transmembrane region" description="Helical" evidence="9">
    <location>
        <begin position="445"/>
        <end position="465"/>
    </location>
</feature>
<name>A0A848GNW2_9BACT</name>
<evidence type="ECO:0000256" key="5">
    <source>
        <dbReference type="ARBA" id="ARBA00022519"/>
    </source>
</evidence>
<feature type="transmembrane region" description="Helical" evidence="9">
    <location>
        <begin position="931"/>
        <end position="956"/>
    </location>
</feature>
<dbReference type="FunFam" id="1.20.1640.10:FF:000001">
    <property type="entry name" value="Efflux pump membrane transporter"/>
    <property type="match status" value="1"/>
</dbReference>
<feature type="transmembrane region" description="Helical" evidence="9">
    <location>
        <begin position="547"/>
        <end position="564"/>
    </location>
</feature>
<dbReference type="GO" id="GO:0005886">
    <property type="term" value="C:plasma membrane"/>
    <property type="evidence" value="ECO:0007669"/>
    <property type="project" value="UniProtKB-SubCell"/>
</dbReference>
<keyword evidence="11" id="KW-1185">Reference proteome</keyword>
<feature type="transmembrane region" description="Helical" evidence="9">
    <location>
        <begin position="477"/>
        <end position="504"/>
    </location>
</feature>